<accession>A0AAV3NRX4</accession>
<evidence type="ECO:0000313" key="3">
    <source>
        <dbReference type="Proteomes" id="UP001454036"/>
    </source>
</evidence>
<dbReference type="EMBL" id="BAABME010015620">
    <property type="protein sequence ID" value="GAA0142124.1"/>
    <property type="molecule type" value="Genomic_DNA"/>
</dbReference>
<sequence length="144" mass="16880">MGLNRSVCWIYEYFPMYARVPSASWILRTERVLRWKDNNRHRNENPVELVLIRKQLDNTTAEHVTWTPYGAPPEIPVLSLYHGCLRFMDCLEAYMPYKVTRQFGRVQGIPRRAISLSHGTSLAAKANSYKKVYGHADDYWEQMA</sequence>
<proteinExistence type="predicted"/>
<dbReference type="GO" id="GO:0010073">
    <property type="term" value="P:meristem maintenance"/>
    <property type="evidence" value="ECO:0007669"/>
    <property type="project" value="InterPro"/>
</dbReference>
<evidence type="ECO:0000259" key="1">
    <source>
        <dbReference type="Pfam" id="PF10536"/>
    </source>
</evidence>
<gene>
    <name evidence="2" type="ORF">LIER_35521</name>
</gene>
<dbReference type="InterPro" id="IPR019557">
    <property type="entry name" value="AminoTfrase-like_pln_mobile"/>
</dbReference>
<feature type="domain" description="Aminotransferase-like plant mobile" evidence="1">
    <location>
        <begin position="8"/>
        <end position="117"/>
    </location>
</feature>
<name>A0AAV3NRX4_LITER</name>
<dbReference type="AlphaFoldDB" id="A0AAV3NRX4"/>
<dbReference type="Pfam" id="PF10536">
    <property type="entry name" value="PMD"/>
    <property type="match status" value="1"/>
</dbReference>
<evidence type="ECO:0000313" key="2">
    <source>
        <dbReference type="EMBL" id="GAA0142124.1"/>
    </source>
</evidence>
<keyword evidence="3" id="KW-1185">Reference proteome</keyword>
<organism evidence="2 3">
    <name type="scientific">Lithospermum erythrorhizon</name>
    <name type="common">Purple gromwell</name>
    <name type="synonym">Lithospermum officinale var. erythrorhizon</name>
    <dbReference type="NCBI Taxonomy" id="34254"/>
    <lineage>
        <taxon>Eukaryota</taxon>
        <taxon>Viridiplantae</taxon>
        <taxon>Streptophyta</taxon>
        <taxon>Embryophyta</taxon>
        <taxon>Tracheophyta</taxon>
        <taxon>Spermatophyta</taxon>
        <taxon>Magnoliopsida</taxon>
        <taxon>eudicotyledons</taxon>
        <taxon>Gunneridae</taxon>
        <taxon>Pentapetalae</taxon>
        <taxon>asterids</taxon>
        <taxon>lamiids</taxon>
        <taxon>Boraginales</taxon>
        <taxon>Boraginaceae</taxon>
        <taxon>Boraginoideae</taxon>
        <taxon>Lithospermeae</taxon>
        <taxon>Lithospermum</taxon>
    </lineage>
</organism>
<reference evidence="2 3" key="1">
    <citation type="submission" date="2024-01" db="EMBL/GenBank/DDBJ databases">
        <title>The complete chloroplast genome sequence of Lithospermum erythrorhizon: insights into the phylogenetic relationship among Boraginaceae species and the maternal lineages of purple gromwells.</title>
        <authorList>
            <person name="Okada T."/>
            <person name="Watanabe K."/>
        </authorList>
    </citation>
    <scope>NUCLEOTIDE SEQUENCE [LARGE SCALE GENOMIC DNA]</scope>
</reference>
<protein>
    <recommendedName>
        <fullName evidence="1">Aminotransferase-like plant mobile domain-containing protein</fullName>
    </recommendedName>
</protein>
<dbReference type="InterPro" id="IPR044824">
    <property type="entry name" value="MAIN-like"/>
</dbReference>
<dbReference type="PANTHER" id="PTHR46033:SF1">
    <property type="entry name" value="PROTEIN MAIN-LIKE 2"/>
    <property type="match status" value="1"/>
</dbReference>
<comment type="caution">
    <text evidence="2">The sequence shown here is derived from an EMBL/GenBank/DDBJ whole genome shotgun (WGS) entry which is preliminary data.</text>
</comment>
<dbReference type="PANTHER" id="PTHR46033">
    <property type="entry name" value="PROTEIN MAIN-LIKE 2"/>
    <property type="match status" value="1"/>
</dbReference>
<dbReference type="Proteomes" id="UP001454036">
    <property type="component" value="Unassembled WGS sequence"/>
</dbReference>